<evidence type="ECO:0008006" key="3">
    <source>
        <dbReference type="Google" id="ProtNLM"/>
    </source>
</evidence>
<dbReference type="AlphaFoldDB" id="A0A4R0MN88"/>
<comment type="caution">
    <text evidence="1">The sequence shown here is derived from an EMBL/GenBank/DDBJ whole genome shotgun (WGS) entry which is preliminary data.</text>
</comment>
<proteinExistence type="predicted"/>
<accession>A0A4R0MN88</accession>
<evidence type="ECO:0000313" key="2">
    <source>
        <dbReference type="Proteomes" id="UP000291117"/>
    </source>
</evidence>
<protein>
    <recommendedName>
        <fullName evidence="3">Rpn family recombination-promoting nuclease/putative transposase</fullName>
    </recommendedName>
</protein>
<name>A0A4R0MN88_9SPHI</name>
<sequence length="268" mass="30907">MANRNDNHLQGNIYDKLFKENIQQNLSGIVKHVLSLDVITIEVLNEDVQYTKKRKTDLLTKVIDKNGNTYLLHVEYQTNNYRNMHYRMADYSIMLQRKYKLPVKQFVIYIGPGKANMPTVIDTKDHKFRYTMTSLSAVDYRLFLKSDAIEEKMLAVLGNIDPQDSVFVLEEIVKAIKYNVASGLSTDRYLQQLHVLVKLRNLGDKLEEVMINVADFFKEEEDPLFRRGHKKGKIEEQIEIARNFKSIGVATTDIAKGTGLSVMEVEAL</sequence>
<dbReference type="EMBL" id="SJSM01000023">
    <property type="protein sequence ID" value="TCC87404.1"/>
    <property type="molecule type" value="Genomic_DNA"/>
</dbReference>
<keyword evidence="2" id="KW-1185">Reference proteome</keyword>
<dbReference type="OrthoDB" id="714214at2"/>
<evidence type="ECO:0000313" key="1">
    <source>
        <dbReference type="EMBL" id="TCC87404.1"/>
    </source>
</evidence>
<gene>
    <name evidence="1" type="ORF">EZ444_22505</name>
</gene>
<organism evidence="1 2">
    <name type="scientific">Pedobacter hiemivivus</name>
    <dbReference type="NCBI Taxonomy" id="2530454"/>
    <lineage>
        <taxon>Bacteria</taxon>
        <taxon>Pseudomonadati</taxon>
        <taxon>Bacteroidota</taxon>
        <taxon>Sphingobacteriia</taxon>
        <taxon>Sphingobacteriales</taxon>
        <taxon>Sphingobacteriaceae</taxon>
        <taxon>Pedobacter</taxon>
    </lineage>
</organism>
<dbReference type="RefSeq" id="WP_131611588.1">
    <property type="nucleotide sequence ID" value="NZ_SJSM01000023.1"/>
</dbReference>
<dbReference type="PANTHER" id="PTHR34613">
    <property type="entry name" value="SLL0800 PROTEIN"/>
    <property type="match status" value="1"/>
</dbReference>
<dbReference type="Proteomes" id="UP000291117">
    <property type="component" value="Unassembled WGS sequence"/>
</dbReference>
<reference evidence="1 2" key="1">
    <citation type="submission" date="2019-02" db="EMBL/GenBank/DDBJ databases">
        <title>Pedobacter sp. RP-3-8 sp. nov., isolated from Arctic soil.</title>
        <authorList>
            <person name="Dahal R.H."/>
        </authorList>
    </citation>
    <scope>NUCLEOTIDE SEQUENCE [LARGE SCALE GENOMIC DNA]</scope>
    <source>
        <strain evidence="1 2">RP-3-8</strain>
    </source>
</reference>
<dbReference type="PANTHER" id="PTHR34613:SF1">
    <property type="entry name" value="SLL6017 PROTEIN"/>
    <property type="match status" value="1"/>
</dbReference>